<accession>A0A164ZBF3</accession>
<dbReference type="GeneID" id="28896527"/>
<evidence type="ECO:0000313" key="1">
    <source>
        <dbReference type="EMBL" id="KZF18896.1"/>
    </source>
</evidence>
<gene>
    <name evidence="1" type="ORF">L228DRAFT_242192</name>
</gene>
<dbReference type="Proteomes" id="UP000076632">
    <property type="component" value="Unassembled WGS sequence"/>
</dbReference>
<organism evidence="1 2">
    <name type="scientific">Xylona heveae (strain CBS 132557 / TC161)</name>
    <dbReference type="NCBI Taxonomy" id="1328760"/>
    <lineage>
        <taxon>Eukaryota</taxon>
        <taxon>Fungi</taxon>
        <taxon>Dikarya</taxon>
        <taxon>Ascomycota</taxon>
        <taxon>Pezizomycotina</taxon>
        <taxon>Xylonomycetes</taxon>
        <taxon>Xylonales</taxon>
        <taxon>Xylonaceae</taxon>
        <taxon>Xylona</taxon>
    </lineage>
</organism>
<dbReference type="AlphaFoldDB" id="A0A164ZBF3"/>
<protein>
    <submittedName>
        <fullName evidence="1">Uncharacterized protein</fullName>
    </submittedName>
</protein>
<keyword evidence="2" id="KW-1185">Reference proteome</keyword>
<name>A0A164ZBF3_XYLHT</name>
<dbReference type="InParanoid" id="A0A164ZBF3"/>
<dbReference type="EMBL" id="KV407469">
    <property type="protein sequence ID" value="KZF18896.1"/>
    <property type="molecule type" value="Genomic_DNA"/>
</dbReference>
<evidence type="ECO:0000313" key="2">
    <source>
        <dbReference type="Proteomes" id="UP000076632"/>
    </source>
</evidence>
<sequence length="169" mass="18608">MFRLEYALALLLKTSLIAMTMWSPSKLSSRELAEIEIDNRGLQGQLSLEAPSFLHYLLYVYFLYNRSMEVAPKLEAESEGQIVGVNMVVLTMSSSLLGTFTISSNPVSGAKQQKVAMKVKKGEGIDQLITQGLDLYGRDAFSFFNLLSNYNGLIAFNGLLKPTGQTVPG</sequence>
<proteinExistence type="predicted"/>
<reference evidence="1 2" key="1">
    <citation type="journal article" date="2016" name="Fungal Biol.">
        <title>The genome of Xylona heveae provides a window into fungal endophytism.</title>
        <authorList>
            <person name="Gazis R."/>
            <person name="Kuo A."/>
            <person name="Riley R."/>
            <person name="LaButti K."/>
            <person name="Lipzen A."/>
            <person name="Lin J."/>
            <person name="Amirebrahimi M."/>
            <person name="Hesse C.N."/>
            <person name="Spatafora J.W."/>
            <person name="Henrissat B."/>
            <person name="Hainaut M."/>
            <person name="Grigoriev I.V."/>
            <person name="Hibbett D.S."/>
        </authorList>
    </citation>
    <scope>NUCLEOTIDE SEQUENCE [LARGE SCALE GENOMIC DNA]</scope>
    <source>
        <strain evidence="1 2">TC161</strain>
    </source>
</reference>
<dbReference type="RefSeq" id="XP_018184451.1">
    <property type="nucleotide sequence ID" value="XM_018331390.1"/>
</dbReference>